<evidence type="ECO:0000256" key="1">
    <source>
        <dbReference type="PROSITE-ProRule" id="PRU00703"/>
    </source>
</evidence>
<dbReference type="InterPro" id="IPR006668">
    <property type="entry name" value="Mg_transptr_MgtE_intracell_dom"/>
</dbReference>
<accession>A0A1H6BY19</accession>
<keyword evidence="4" id="KW-1185">Reference proteome</keyword>
<name>A0A1H6BY19_9BACT</name>
<dbReference type="CDD" id="cd04606">
    <property type="entry name" value="CBS_pair_Mg_transporter"/>
    <property type="match status" value="1"/>
</dbReference>
<dbReference type="Pfam" id="PF03448">
    <property type="entry name" value="MgtE_N"/>
    <property type="match status" value="1"/>
</dbReference>
<proteinExistence type="predicted"/>
<dbReference type="AlphaFoldDB" id="A0A1H6BY19"/>
<organism evidence="3 4">
    <name type="scientific">Bryocella elongata</name>
    <dbReference type="NCBI Taxonomy" id="863522"/>
    <lineage>
        <taxon>Bacteria</taxon>
        <taxon>Pseudomonadati</taxon>
        <taxon>Acidobacteriota</taxon>
        <taxon>Terriglobia</taxon>
        <taxon>Terriglobales</taxon>
        <taxon>Acidobacteriaceae</taxon>
        <taxon>Bryocella</taxon>
    </lineage>
</organism>
<dbReference type="InterPro" id="IPR046342">
    <property type="entry name" value="CBS_dom_sf"/>
</dbReference>
<dbReference type="InterPro" id="IPR006669">
    <property type="entry name" value="MgtE_transporter"/>
</dbReference>
<dbReference type="RefSeq" id="WP_103934906.1">
    <property type="nucleotide sequence ID" value="NZ_FNVA01000008.1"/>
</dbReference>
<dbReference type="SUPFAM" id="SSF54631">
    <property type="entry name" value="CBS-domain pair"/>
    <property type="match status" value="1"/>
</dbReference>
<dbReference type="GO" id="GO:0016020">
    <property type="term" value="C:membrane"/>
    <property type="evidence" value="ECO:0007669"/>
    <property type="project" value="InterPro"/>
</dbReference>
<dbReference type="Gene3D" id="3.10.580.10">
    <property type="entry name" value="CBS-domain"/>
    <property type="match status" value="1"/>
</dbReference>
<dbReference type="Pfam" id="PF00571">
    <property type="entry name" value="CBS"/>
    <property type="match status" value="2"/>
</dbReference>
<dbReference type="OrthoDB" id="9790355at2"/>
<feature type="domain" description="CBS" evidence="2">
    <location>
        <begin position="361"/>
        <end position="418"/>
    </location>
</feature>
<keyword evidence="1" id="KW-0129">CBS domain</keyword>
<dbReference type="EMBL" id="FNVA01000008">
    <property type="protein sequence ID" value="SEG65614.1"/>
    <property type="molecule type" value="Genomic_DNA"/>
</dbReference>
<evidence type="ECO:0000259" key="2">
    <source>
        <dbReference type="PROSITE" id="PS51371"/>
    </source>
</evidence>
<evidence type="ECO:0000313" key="4">
    <source>
        <dbReference type="Proteomes" id="UP000236728"/>
    </source>
</evidence>
<dbReference type="GO" id="GO:0015095">
    <property type="term" value="F:magnesium ion transmembrane transporter activity"/>
    <property type="evidence" value="ECO:0007669"/>
    <property type="project" value="InterPro"/>
</dbReference>
<gene>
    <name evidence="3" type="ORF">SAMN05421819_4051</name>
</gene>
<dbReference type="PANTHER" id="PTHR43773:SF1">
    <property type="entry name" value="MAGNESIUM TRANSPORTER MGTE"/>
    <property type="match status" value="1"/>
</dbReference>
<reference evidence="3 4" key="1">
    <citation type="submission" date="2016-10" db="EMBL/GenBank/DDBJ databases">
        <authorList>
            <person name="de Groot N.N."/>
        </authorList>
    </citation>
    <scope>NUCLEOTIDE SEQUENCE [LARGE SCALE GENOMIC DNA]</scope>
    <source>
        <strain evidence="3 4">DSM 22489</strain>
    </source>
</reference>
<evidence type="ECO:0000313" key="3">
    <source>
        <dbReference type="EMBL" id="SEG65614.1"/>
    </source>
</evidence>
<protein>
    <submittedName>
        <fullName evidence="3">CBS domain-containing protein</fullName>
    </submittedName>
</protein>
<dbReference type="PANTHER" id="PTHR43773">
    <property type="entry name" value="MAGNESIUM TRANSPORTER MGTE"/>
    <property type="match status" value="1"/>
</dbReference>
<dbReference type="SMART" id="SM00116">
    <property type="entry name" value="CBS"/>
    <property type="match status" value="2"/>
</dbReference>
<dbReference type="InterPro" id="IPR038076">
    <property type="entry name" value="MgtE_N_sf"/>
</dbReference>
<dbReference type="PROSITE" id="PS51371">
    <property type="entry name" value="CBS"/>
    <property type="match status" value="1"/>
</dbReference>
<sequence>MSEVRTIPTSVSALLGTTVVDASGVKLGRVRDLAIDVNRDGTQVAALVLRNPQMGGKDLLVWVSDLKTPEALGAALEATVKPELLIRPHVFLLLDYDLLDQQIIDVDGRKVVRVNDVDLAWQLNGATRLSIEDVEVGNRGAIRRLLKGLPVSAVDGFTGKMKPRIIPWNCVDLIERDPARRVRLKIGRERLAKLHPSDIAEILEELAPAEREAVFSSLPEETAAETLEEFEPKMQKELVQRMDSERAADIIEEMDPGAAADLLSELSDEESEAILEEMEPEERQDVEELLEFEQDTAAGQMTTDFLSVPNEATVGEAIEALRTFEGDADTITEVYLTDADEKLMGVVMLPRLILARPETKLSTLWEGHIVSCPLKASHKQVAELFDKYNLRSLPVVDHNGHLAGAIHAEQVIAQLLEA</sequence>
<dbReference type="SUPFAM" id="SSF50346">
    <property type="entry name" value="PRC-barrel domain"/>
    <property type="match status" value="1"/>
</dbReference>
<dbReference type="Proteomes" id="UP000236728">
    <property type="component" value="Unassembled WGS sequence"/>
</dbReference>
<dbReference type="Gene3D" id="1.25.60.10">
    <property type="entry name" value="MgtE N-terminal domain-like"/>
    <property type="match status" value="1"/>
</dbReference>
<dbReference type="InterPro" id="IPR000644">
    <property type="entry name" value="CBS_dom"/>
</dbReference>
<dbReference type="InterPro" id="IPR011033">
    <property type="entry name" value="PRC_barrel-like_sf"/>
</dbReference>
<dbReference type="SUPFAM" id="SSF158791">
    <property type="entry name" value="MgtE N-terminal domain-like"/>
    <property type="match status" value="1"/>
</dbReference>
<dbReference type="SMART" id="SM00924">
    <property type="entry name" value="MgtE_N"/>
    <property type="match status" value="1"/>
</dbReference>